<name>A0A0R1QVU9_9LACO</name>
<dbReference type="Pfam" id="PF01022">
    <property type="entry name" value="HTH_5"/>
    <property type="match status" value="1"/>
</dbReference>
<proteinExistence type="predicted"/>
<evidence type="ECO:0000256" key="1">
    <source>
        <dbReference type="ARBA" id="ARBA00023015"/>
    </source>
</evidence>
<dbReference type="SMART" id="SM00418">
    <property type="entry name" value="HTH_ARSR"/>
    <property type="match status" value="1"/>
</dbReference>
<dbReference type="RefSeq" id="WP_057887383.1">
    <property type="nucleotide sequence ID" value="NZ_AZEZ01000013.1"/>
</dbReference>
<reference evidence="5 6" key="1">
    <citation type="journal article" date="2015" name="Genome Announc.">
        <title>Expanding the biotechnology potential of lactobacilli through comparative genomics of 213 strains and associated genera.</title>
        <authorList>
            <person name="Sun Z."/>
            <person name="Harris H.M."/>
            <person name="McCann A."/>
            <person name="Guo C."/>
            <person name="Argimon S."/>
            <person name="Zhang W."/>
            <person name="Yang X."/>
            <person name="Jeffery I.B."/>
            <person name="Cooney J.C."/>
            <person name="Kagawa T.F."/>
            <person name="Liu W."/>
            <person name="Song Y."/>
            <person name="Salvetti E."/>
            <person name="Wrobel A."/>
            <person name="Rasinkangas P."/>
            <person name="Parkhill J."/>
            <person name="Rea M.C."/>
            <person name="O'Sullivan O."/>
            <person name="Ritari J."/>
            <person name="Douillard F.P."/>
            <person name="Paul Ross R."/>
            <person name="Yang R."/>
            <person name="Briner A.E."/>
            <person name="Felis G.E."/>
            <person name="de Vos W.M."/>
            <person name="Barrangou R."/>
            <person name="Klaenhammer T.R."/>
            <person name="Caufield P.W."/>
            <person name="Cui Y."/>
            <person name="Zhang H."/>
            <person name="O'Toole P.W."/>
        </authorList>
    </citation>
    <scope>NUCLEOTIDE SEQUENCE [LARGE SCALE GENOMIC DNA]</scope>
    <source>
        <strain evidence="5 6">DSM 14500</strain>
    </source>
</reference>
<dbReference type="PRINTS" id="PR00778">
    <property type="entry name" value="HTHARSR"/>
</dbReference>
<dbReference type="PATRIC" id="fig|1423770.3.peg.408"/>
<dbReference type="NCBIfam" id="NF033788">
    <property type="entry name" value="HTH_metalloreg"/>
    <property type="match status" value="1"/>
</dbReference>
<dbReference type="InterPro" id="IPR011991">
    <property type="entry name" value="ArsR-like_HTH"/>
</dbReference>
<dbReference type="EMBL" id="AZEZ01000013">
    <property type="protein sequence ID" value="KRL45483.1"/>
    <property type="molecule type" value="Genomic_DNA"/>
</dbReference>
<protein>
    <submittedName>
        <fullName evidence="5">Transcription regulator</fullName>
    </submittedName>
</protein>
<dbReference type="GO" id="GO:0003700">
    <property type="term" value="F:DNA-binding transcription factor activity"/>
    <property type="evidence" value="ECO:0007669"/>
    <property type="project" value="InterPro"/>
</dbReference>
<sequence length="102" mass="11674">MAEETMAIFKRGMPIFSIFQDENRQKIILLLCKDKELTVNQITDQLDLSRPAVSHHLKLMLDAGVITVNKVGKERFYQVSLDDTVHLLKELTKSLEESISSK</sequence>
<keyword evidence="3" id="KW-0804">Transcription</keyword>
<dbReference type="STRING" id="1423770.FD29_GL000404"/>
<dbReference type="OrthoDB" id="9798835at2"/>
<dbReference type="InterPro" id="IPR036390">
    <property type="entry name" value="WH_DNA-bd_sf"/>
</dbReference>
<keyword evidence="6" id="KW-1185">Reference proteome</keyword>
<feature type="domain" description="HTH arsR-type" evidence="4">
    <location>
        <begin position="4"/>
        <end position="99"/>
    </location>
</feature>
<dbReference type="Proteomes" id="UP000050872">
    <property type="component" value="Unassembled WGS sequence"/>
</dbReference>
<accession>A0A0R1QVU9</accession>
<dbReference type="CDD" id="cd00090">
    <property type="entry name" value="HTH_ARSR"/>
    <property type="match status" value="1"/>
</dbReference>
<dbReference type="InterPro" id="IPR001845">
    <property type="entry name" value="HTH_ArsR_DNA-bd_dom"/>
</dbReference>
<dbReference type="PANTHER" id="PTHR33154">
    <property type="entry name" value="TRANSCRIPTIONAL REGULATOR, ARSR FAMILY"/>
    <property type="match status" value="1"/>
</dbReference>
<dbReference type="Gene3D" id="1.10.10.10">
    <property type="entry name" value="Winged helix-like DNA-binding domain superfamily/Winged helix DNA-binding domain"/>
    <property type="match status" value="1"/>
</dbReference>
<dbReference type="PROSITE" id="PS50987">
    <property type="entry name" value="HTH_ARSR_2"/>
    <property type="match status" value="1"/>
</dbReference>
<evidence type="ECO:0000256" key="2">
    <source>
        <dbReference type="ARBA" id="ARBA00023125"/>
    </source>
</evidence>
<dbReference type="InterPro" id="IPR051081">
    <property type="entry name" value="HTH_MetalResp_TranReg"/>
</dbReference>
<dbReference type="GO" id="GO:0003677">
    <property type="term" value="F:DNA binding"/>
    <property type="evidence" value="ECO:0007669"/>
    <property type="project" value="UniProtKB-KW"/>
</dbReference>
<evidence type="ECO:0000259" key="4">
    <source>
        <dbReference type="PROSITE" id="PS50987"/>
    </source>
</evidence>
<evidence type="ECO:0000256" key="3">
    <source>
        <dbReference type="ARBA" id="ARBA00023163"/>
    </source>
</evidence>
<keyword evidence="2" id="KW-0238">DNA-binding</keyword>
<dbReference type="AlphaFoldDB" id="A0A0R1QVU9"/>
<gene>
    <name evidence="5" type="ORF">FD29_GL000404</name>
</gene>
<comment type="caution">
    <text evidence="5">The sequence shown here is derived from an EMBL/GenBank/DDBJ whole genome shotgun (WGS) entry which is preliminary data.</text>
</comment>
<dbReference type="PANTHER" id="PTHR33154:SF35">
    <property type="entry name" value="TRANSCRIPTIONAL REGULATOR, ARSR FAMILY"/>
    <property type="match status" value="1"/>
</dbReference>
<dbReference type="SUPFAM" id="SSF46785">
    <property type="entry name" value="Winged helix' DNA-binding domain"/>
    <property type="match status" value="1"/>
</dbReference>
<evidence type="ECO:0000313" key="5">
    <source>
        <dbReference type="EMBL" id="KRL45483.1"/>
    </source>
</evidence>
<keyword evidence="1" id="KW-0805">Transcription regulation</keyword>
<organism evidence="5 6">
    <name type="scientific">Companilactobacillus mindensis DSM 14500</name>
    <dbReference type="NCBI Taxonomy" id="1423770"/>
    <lineage>
        <taxon>Bacteria</taxon>
        <taxon>Bacillati</taxon>
        <taxon>Bacillota</taxon>
        <taxon>Bacilli</taxon>
        <taxon>Lactobacillales</taxon>
        <taxon>Lactobacillaceae</taxon>
        <taxon>Companilactobacillus</taxon>
    </lineage>
</organism>
<evidence type="ECO:0000313" key="6">
    <source>
        <dbReference type="Proteomes" id="UP000050872"/>
    </source>
</evidence>
<dbReference type="InterPro" id="IPR036388">
    <property type="entry name" value="WH-like_DNA-bd_sf"/>
</dbReference>